<sequence length="360" mass="40698">MSSFSNPKINPLHGYILCMSGTFSLSQISGPIILMEQAKRDAFVSSILGCIAYCLYAFWICRILNNQAPNQSFLDILELKMGSFITWAVRCWIALYLLSELFVVHKNVVTWVKSMIIPVTPIWAISLPLLIVCAYLAVKGIKPIAISFAILFPAFLILGMFMNVLTLKYRHFDLLLPLLSEGARPILEGAATTFRVGLELFLLLLISPHIQGHFKWKHFVVIVSIISFFIISTVVSMLTTFGPYEASKQRFPVYTQWRLASISSFMEHLDFLSMYQWLSSAAIIISLGLFALGDLLTSKQLPKKIAILILTTALFIGVEFQINDSDFLTFTKYYFYPLSTLSILCWTVFAYITTRKKGVS</sequence>
<keyword evidence="3" id="KW-0813">Transport</keyword>
<evidence type="ECO:0000256" key="8">
    <source>
        <dbReference type="SAM" id="Phobius"/>
    </source>
</evidence>
<organism evidence="9 10">
    <name type="scientific">Paenibacillus allorhizosphaerae</name>
    <dbReference type="NCBI Taxonomy" id="2849866"/>
    <lineage>
        <taxon>Bacteria</taxon>
        <taxon>Bacillati</taxon>
        <taxon>Bacillota</taxon>
        <taxon>Bacilli</taxon>
        <taxon>Bacillales</taxon>
        <taxon>Paenibacillaceae</taxon>
        <taxon>Paenibacillus</taxon>
    </lineage>
</organism>
<proteinExistence type="inferred from homology"/>
<dbReference type="EMBL" id="CAJVCE010000006">
    <property type="protein sequence ID" value="CAG7638917.1"/>
    <property type="molecule type" value="Genomic_DNA"/>
</dbReference>
<comment type="similarity">
    <text evidence="2">Belongs to the amino acid-polyamine-organocation (APC) superfamily. Spore germination protein (SGP) (TC 2.A.3.9) family.</text>
</comment>
<feature type="transmembrane region" description="Helical" evidence="8">
    <location>
        <begin position="305"/>
        <end position="322"/>
    </location>
</feature>
<dbReference type="NCBIfam" id="TIGR00912">
    <property type="entry name" value="2A0309"/>
    <property type="match status" value="1"/>
</dbReference>
<evidence type="ECO:0000256" key="3">
    <source>
        <dbReference type="ARBA" id="ARBA00022448"/>
    </source>
</evidence>
<feature type="transmembrane region" description="Helical" evidence="8">
    <location>
        <begin position="219"/>
        <end position="241"/>
    </location>
</feature>
<comment type="subcellular location">
    <subcellularLocation>
        <location evidence="1">Membrane</location>
        <topology evidence="1">Multi-pass membrane protein</topology>
    </subcellularLocation>
</comment>
<dbReference type="InterPro" id="IPR004761">
    <property type="entry name" value="Spore_GerAB"/>
</dbReference>
<feature type="transmembrane region" description="Helical" evidence="8">
    <location>
        <begin position="84"/>
        <end position="104"/>
    </location>
</feature>
<keyword evidence="10" id="KW-1185">Reference proteome</keyword>
<feature type="transmembrane region" description="Helical" evidence="8">
    <location>
        <begin position="274"/>
        <end position="293"/>
    </location>
</feature>
<feature type="transmembrane region" description="Helical" evidence="8">
    <location>
        <begin position="42"/>
        <end position="64"/>
    </location>
</feature>
<evidence type="ECO:0000256" key="4">
    <source>
        <dbReference type="ARBA" id="ARBA00022544"/>
    </source>
</evidence>
<gene>
    <name evidence="9" type="ORF">PAECIP111802_02489</name>
</gene>
<feature type="transmembrane region" description="Helical" evidence="8">
    <location>
        <begin position="145"/>
        <end position="166"/>
    </location>
</feature>
<protein>
    <submittedName>
        <fullName evidence="9">Uncharacterized protein</fullName>
    </submittedName>
</protein>
<comment type="caution">
    <text evidence="9">The sequence shown here is derived from an EMBL/GenBank/DDBJ whole genome shotgun (WGS) entry which is preliminary data.</text>
</comment>
<name>A0ABN7TJL1_9BACL</name>
<dbReference type="RefSeq" id="WP_218098828.1">
    <property type="nucleotide sequence ID" value="NZ_CAJVCE010000006.1"/>
</dbReference>
<feature type="transmembrane region" description="Helical" evidence="8">
    <location>
        <begin position="334"/>
        <end position="352"/>
    </location>
</feature>
<evidence type="ECO:0000256" key="6">
    <source>
        <dbReference type="ARBA" id="ARBA00022989"/>
    </source>
</evidence>
<feature type="transmembrane region" description="Helical" evidence="8">
    <location>
        <begin position="12"/>
        <end position="30"/>
    </location>
</feature>
<evidence type="ECO:0000256" key="5">
    <source>
        <dbReference type="ARBA" id="ARBA00022692"/>
    </source>
</evidence>
<feature type="transmembrane region" description="Helical" evidence="8">
    <location>
        <begin position="116"/>
        <end position="138"/>
    </location>
</feature>
<evidence type="ECO:0000313" key="9">
    <source>
        <dbReference type="EMBL" id="CAG7638917.1"/>
    </source>
</evidence>
<dbReference type="PANTHER" id="PTHR34975:SF2">
    <property type="entry name" value="SPORE GERMINATION PROTEIN A2"/>
    <property type="match status" value="1"/>
</dbReference>
<reference evidence="9 10" key="1">
    <citation type="submission" date="2021-06" db="EMBL/GenBank/DDBJ databases">
        <authorList>
            <person name="Criscuolo A."/>
        </authorList>
    </citation>
    <scope>NUCLEOTIDE SEQUENCE [LARGE SCALE GENOMIC DNA]</scope>
    <source>
        <strain evidence="10">CIP 111802</strain>
    </source>
</reference>
<keyword evidence="4" id="KW-0309">Germination</keyword>
<dbReference type="PANTHER" id="PTHR34975">
    <property type="entry name" value="SPORE GERMINATION PROTEIN A2"/>
    <property type="match status" value="1"/>
</dbReference>
<keyword evidence="7 8" id="KW-0472">Membrane</keyword>
<evidence type="ECO:0000256" key="1">
    <source>
        <dbReference type="ARBA" id="ARBA00004141"/>
    </source>
</evidence>
<evidence type="ECO:0000313" key="10">
    <source>
        <dbReference type="Proteomes" id="UP000730618"/>
    </source>
</evidence>
<evidence type="ECO:0000256" key="2">
    <source>
        <dbReference type="ARBA" id="ARBA00007998"/>
    </source>
</evidence>
<accession>A0ABN7TJL1</accession>
<dbReference type="Pfam" id="PF03845">
    <property type="entry name" value="Spore_permease"/>
    <property type="match status" value="1"/>
</dbReference>
<keyword evidence="6 8" id="KW-1133">Transmembrane helix</keyword>
<keyword evidence="5 8" id="KW-0812">Transmembrane</keyword>
<dbReference type="Proteomes" id="UP000730618">
    <property type="component" value="Unassembled WGS sequence"/>
</dbReference>
<evidence type="ECO:0000256" key="7">
    <source>
        <dbReference type="ARBA" id="ARBA00023136"/>
    </source>
</evidence>